<organism evidence="1 2">
    <name type="scientific">Suillus luteus UH-Slu-Lm8-n1</name>
    <dbReference type="NCBI Taxonomy" id="930992"/>
    <lineage>
        <taxon>Eukaryota</taxon>
        <taxon>Fungi</taxon>
        <taxon>Dikarya</taxon>
        <taxon>Basidiomycota</taxon>
        <taxon>Agaricomycotina</taxon>
        <taxon>Agaricomycetes</taxon>
        <taxon>Agaricomycetidae</taxon>
        <taxon>Boletales</taxon>
        <taxon>Suillineae</taxon>
        <taxon>Suillaceae</taxon>
        <taxon>Suillus</taxon>
    </lineage>
</organism>
<reference evidence="2" key="2">
    <citation type="submission" date="2015-01" db="EMBL/GenBank/DDBJ databases">
        <title>Evolutionary Origins and Diversification of the Mycorrhizal Mutualists.</title>
        <authorList>
            <consortium name="DOE Joint Genome Institute"/>
            <consortium name="Mycorrhizal Genomics Consortium"/>
            <person name="Kohler A."/>
            <person name="Kuo A."/>
            <person name="Nagy L.G."/>
            <person name="Floudas D."/>
            <person name="Copeland A."/>
            <person name="Barry K.W."/>
            <person name="Cichocki N."/>
            <person name="Veneault-Fourrey C."/>
            <person name="LaButti K."/>
            <person name="Lindquist E.A."/>
            <person name="Lipzen A."/>
            <person name="Lundell T."/>
            <person name="Morin E."/>
            <person name="Murat C."/>
            <person name="Riley R."/>
            <person name="Ohm R."/>
            <person name="Sun H."/>
            <person name="Tunlid A."/>
            <person name="Henrissat B."/>
            <person name="Grigoriev I.V."/>
            <person name="Hibbett D.S."/>
            <person name="Martin F."/>
        </authorList>
    </citation>
    <scope>NUCLEOTIDE SEQUENCE [LARGE SCALE GENOMIC DNA]</scope>
    <source>
        <strain evidence="2">UH-Slu-Lm8-n1</strain>
    </source>
</reference>
<dbReference type="EMBL" id="KN835148">
    <property type="protein sequence ID" value="KIK47343.1"/>
    <property type="molecule type" value="Genomic_DNA"/>
</dbReference>
<dbReference type="InParanoid" id="A0A0D0BWP4"/>
<dbReference type="Proteomes" id="UP000054485">
    <property type="component" value="Unassembled WGS sequence"/>
</dbReference>
<dbReference type="HOGENOM" id="CLU_2795634_0_0_1"/>
<sequence length="68" mass="7599">MDYGTLQMLKFEVHAVKESAIDVRSLARIIILLAKDLPCTAVTEENQCGASIICYVDSMSFFMQLVNL</sequence>
<accession>A0A0D0BWP4</accession>
<evidence type="ECO:0000313" key="2">
    <source>
        <dbReference type="Proteomes" id="UP000054485"/>
    </source>
</evidence>
<evidence type="ECO:0000313" key="1">
    <source>
        <dbReference type="EMBL" id="KIK47343.1"/>
    </source>
</evidence>
<keyword evidence="2" id="KW-1185">Reference proteome</keyword>
<dbReference type="AlphaFoldDB" id="A0A0D0BWP4"/>
<proteinExistence type="predicted"/>
<reference evidence="1 2" key="1">
    <citation type="submission" date="2014-04" db="EMBL/GenBank/DDBJ databases">
        <authorList>
            <consortium name="DOE Joint Genome Institute"/>
            <person name="Kuo A."/>
            <person name="Ruytinx J."/>
            <person name="Rineau F."/>
            <person name="Colpaert J."/>
            <person name="Kohler A."/>
            <person name="Nagy L.G."/>
            <person name="Floudas D."/>
            <person name="Copeland A."/>
            <person name="Barry K.W."/>
            <person name="Cichocki N."/>
            <person name="Veneault-Fourrey C."/>
            <person name="LaButti K."/>
            <person name="Lindquist E.A."/>
            <person name="Lipzen A."/>
            <person name="Lundell T."/>
            <person name="Morin E."/>
            <person name="Murat C."/>
            <person name="Sun H."/>
            <person name="Tunlid A."/>
            <person name="Henrissat B."/>
            <person name="Grigoriev I.V."/>
            <person name="Hibbett D.S."/>
            <person name="Martin F."/>
            <person name="Nordberg H.P."/>
            <person name="Cantor M.N."/>
            <person name="Hua S.X."/>
        </authorList>
    </citation>
    <scope>NUCLEOTIDE SEQUENCE [LARGE SCALE GENOMIC DNA]</scope>
    <source>
        <strain evidence="1 2">UH-Slu-Lm8-n1</strain>
    </source>
</reference>
<gene>
    <name evidence="1" type="ORF">CY34DRAFT_799509</name>
</gene>
<protein>
    <submittedName>
        <fullName evidence="1">Uncharacterized protein</fullName>
    </submittedName>
</protein>
<name>A0A0D0BWP4_9AGAM</name>